<reference evidence="1 2" key="1">
    <citation type="submission" date="2019-12" db="EMBL/GenBank/DDBJ databases">
        <title>Diversity of bacteriophages infecting Dickeya solani isolated in Czechia.</title>
        <authorList>
            <person name="Petrzik K."/>
            <person name="Vacek J."/>
            <person name="Souckova S."/>
            <person name="Kmoch M."/>
            <person name="Kopacka V."/>
            <person name="Sevcik R."/>
            <person name="Koloniuk I."/>
        </authorList>
    </citation>
    <scope>NUCLEOTIDE SEQUENCE [LARGE SCALE GENOMIC DNA]</scope>
</reference>
<sequence>MPSGLYTAGCNAYRVWSTATCWVTLEDIGHPSSANPRDSRFESECTV</sequence>
<evidence type="ECO:0000313" key="1">
    <source>
        <dbReference type="EMBL" id="QHB42910.1"/>
    </source>
</evidence>
<dbReference type="Proteomes" id="UP000593817">
    <property type="component" value="Segment"/>
</dbReference>
<protein>
    <submittedName>
        <fullName evidence="1">Uncharacterized protein</fullName>
    </submittedName>
</protein>
<evidence type="ECO:0000313" key="2">
    <source>
        <dbReference type="Proteomes" id="UP000593817"/>
    </source>
</evidence>
<dbReference type="EMBL" id="MN788369">
    <property type="protein sequence ID" value="QHB42910.1"/>
    <property type="molecule type" value="Genomic_DNA"/>
</dbReference>
<organism evidence="1 2">
    <name type="scientific">Dickeya phage Ds3CZ</name>
    <dbReference type="NCBI Taxonomy" id="2686426"/>
    <lineage>
        <taxon>Viruses</taxon>
        <taxon>Duplodnaviria</taxon>
        <taxon>Heunggongvirae</taxon>
        <taxon>Uroviricota</taxon>
        <taxon>Caudoviricetes</taxon>
        <taxon>Pantevenvirales</taxon>
        <taxon>Ackermannviridae</taxon>
        <taxon>Aglimvirinae</taxon>
        <taxon>Limestonevirus</taxon>
        <taxon>Limestonevirus limestone</taxon>
    </lineage>
</organism>
<accession>A0A7M3T4L7</accession>
<name>A0A7M3T4L7_9CAUD</name>
<proteinExistence type="predicted"/>